<dbReference type="EMBL" id="QGKX02000004">
    <property type="protein sequence ID" value="KAF3601585.1"/>
    <property type="molecule type" value="Genomic_DNA"/>
</dbReference>
<protein>
    <submittedName>
        <fullName evidence="1">Uncharacterized protein</fullName>
    </submittedName>
</protein>
<dbReference type="AlphaFoldDB" id="A0A8S9SNN0"/>
<sequence>MEDFLELEEFLELEDGEQLGDLDSSREVTMEDFFELEEWLEDIDQILDLDSTPPTSYRSTTPT</sequence>
<proteinExistence type="predicted"/>
<evidence type="ECO:0000313" key="1">
    <source>
        <dbReference type="EMBL" id="KAF3601585.1"/>
    </source>
</evidence>
<name>A0A8S9SNN0_BRACR</name>
<reference evidence="1" key="1">
    <citation type="submission" date="2019-12" db="EMBL/GenBank/DDBJ databases">
        <title>Genome sequencing and annotation of Brassica cretica.</title>
        <authorList>
            <person name="Studholme D.J."/>
            <person name="Sarris P."/>
        </authorList>
    </citation>
    <scope>NUCLEOTIDE SEQUENCE</scope>
    <source>
        <strain evidence="1">PFS-109/04</strain>
        <tissue evidence="1">Leaf</tissue>
    </source>
</reference>
<evidence type="ECO:0000313" key="2">
    <source>
        <dbReference type="Proteomes" id="UP000712600"/>
    </source>
</evidence>
<accession>A0A8S9SNN0</accession>
<gene>
    <name evidence="1" type="ORF">F2Q69_00036162</name>
</gene>
<organism evidence="1 2">
    <name type="scientific">Brassica cretica</name>
    <name type="common">Mustard</name>
    <dbReference type="NCBI Taxonomy" id="69181"/>
    <lineage>
        <taxon>Eukaryota</taxon>
        <taxon>Viridiplantae</taxon>
        <taxon>Streptophyta</taxon>
        <taxon>Embryophyta</taxon>
        <taxon>Tracheophyta</taxon>
        <taxon>Spermatophyta</taxon>
        <taxon>Magnoliopsida</taxon>
        <taxon>eudicotyledons</taxon>
        <taxon>Gunneridae</taxon>
        <taxon>Pentapetalae</taxon>
        <taxon>rosids</taxon>
        <taxon>malvids</taxon>
        <taxon>Brassicales</taxon>
        <taxon>Brassicaceae</taxon>
        <taxon>Brassiceae</taxon>
        <taxon>Brassica</taxon>
    </lineage>
</organism>
<comment type="caution">
    <text evidence="1">The sequence shown here is derived from an EMBL/GenBank/DDBJ whole genome shotgun (WGS) entry which is preliminary data.</text>
</comment>
<dbReference type="Proteomes" id="UP000712600">
    <property type="component" value="Unassembled WGS sequence"/>
</dbReference>